<evidence type="ECO:0000256" key="1">
    <source>
        <dbReference type="ARBA" id="ARBA00009085"/>
    </source>
</evidence>
<dbReference type="PROSITE" id="PS50235">
    <property type="entry name" value="USP_3"/>
    <property type="match status" value="1"/>
</dbReference>
<evidence type="ECO:0000256" key="6">
    <source>
        <dbReference type="SAM" id="MobiDB-lite"/>
    </source>
</evidence>
<dbReference type="InterPro" id="IPR001394">
    <property type="entry name" value="Peptidase_C19_UCH"/>
</dbReference>
<evidence type="ECO:0000259" key="7">
    <source>
        <dbReference type="PROSITE" id="PS50235"/>
    </source>
</evidence>
<dbReference type="Gramene" id="TRITD7Av1G260490.1">
    <property type="protein sequence ID" value="TRITD7Av1G260490.1"/>
    <property type="gene ID" value="TRITD7Av1G260490"/>
</dbReference>
<dbReference type="PROSITE" id="PS50865">
    <property type="entry name" value="ZF_MYND_2"/>
    <property type="match status" value="1"/>
</dbReference>
<feature type="region of interest" description="Disordered" evidence="6">
    <location>
        <begin position="110"/>
        <end position="133"/>
    </location>
</feature>
<dbReference type="InterPro" id="IPR038765">
    <property type="entry name" value="Papain-like_cys_pep_sf"/>
</dbReference>
<feature type="compositionally biased region" description="Low complexity" evidence="6">
    <location>
        <begin position="862"/>
        <end position="878"/>
    </location>
</feature>
<feature type="region of interest" description="Disordered" evidence="6">
    <location>
        <begin position="766"/>
        <end position="788"/>
    </location>
</feature>
<keyword evidence="4" id="KW-0862">Zinc</keyword>
<dbReference type="OMA" id="QWTHRAE"/>
<dbReference type="SUPFAM" id="SSF144232">
    <property type="entry name" value="HIT/MYND zinc finger-like"/>
    <property type="match status" value="1"/>
</dbReference>
<evidence type="ECO:0000256" key="4">
    <source>
        <dbReference type="ARBA" id="ARBA00022833"/>
    </source>
</evidence>
<evidence type="ECO:0000313" key="9">
    <source>
        <dbReference type="EMBL" id="VAI80668.1"/>
    </source>
</evidence>
<organism evidence="9 10">
    <name type="scientific">Triticum turgidum subsp. durum</name>
    <name type="common">Durum wheat</name>
    <name type="synonym">Triticum durum</name>
    <dbReference type="NCBI Taxonomy" id="4567"/>
    <lineage>
        <taxon>Eukaryota</taxon>
        <taxon>Viridiplantae</taxon>
        <taxon>Streptophyta</taxon>
        <taxon>Embryophyta</taxon>
        <taxon>Tracheophyta</taxon>
        <taxon>Spermatophyta</taxon>
        <taxon>Magnoliopsida</taxon>
        <taxon>Liliopsida</taxon>
        <taxon>Poales</taxon>
        <taxon>Poaceae</taxon>
        <taxon>BOP clade</taxon>
        <taxon>Pooideae</taxon>
        <taxon>Triticodae</taxon>
        <taxon>Triticeae</taxon>
        <taxon>Triticinae</taxon>
        <taxon>Triticum</taxon>
    </lineage>
</organism>
<keyword evidence="2" id="KW-0479">Metal-binding</keyword>
<dbReference type="PANTHER" id="PTHR24006:SF677">
    <property type="entry name" value="UBIQUITIN CARBOXYL-TERMINAL HYDROLASE 19"/>
    <property type="match status" value="1"/>
</dbReference>
<dbReference type="PROSITE" id="PS01360">
    <property type="entry name" value="ZF_MYND_1"/>
    <property type="match status" value="1"/>
</dbReference>
<accession>A0A9R1BUQ0</accession>
<dbReference type="Pfam" id="PF01753">
    <property type="entry name" value="zf-MYND"/>
    <property type="match status" value="1"/>
</dbReference>
<reference evidence="9 10" key="1">
    <citation type="submission" date="2017-09" db="EMBL/GenBank/DDBJ databases">
        <authorList>
            <consortium name="International Durum Wheat Genome Sequencing Consortium (IDWGSC)"/>
            <person name="Milanesi L."/>
        </authorList>
    </citation>
    <scope>NUCLEOTIDE SEQUENCE [LARGE SCALE GENOMIC DNA]</scope>
    <source>
        <strain evidence="10">cv. Svevo</strain>
    </source>
</reference>
<dbReference type="Proteomes" id="UP000324705">
    <property type="component" value="Chromosome 7A"/>
</dbReference>
<dbReference type="GO" id="GO:0004843">
    <property type="term" value="F:cysteine-type deubiquitinase activity"/>
    <property type="evidence" value="ECO:0007669"/>
    <property type="project" value="InterPro"/>
</dbReference>
<feature type="region of interest" description="Disordered" evidence="6">
    <location>
        <begin position="840"/>
        <end position="982"/>
    </location>
</feature>
<feature type="compositionally biased region" description="Basic and acidic residues" evidence="6">
    <location>
        <begin position="33"/>
        <end position="43"/>
    </location>
</feature>
<proteinExistence type="inferred from homology"/>
<dbReference type="InterPro" id="IPR018200">
    <property type="entry name" value="USP_CS"/>
</dbReference>
<feature type="domain" description="MYND-type" evidence="8">
    <location>
        <begin position="143"/>
        <end position="180"/>
    </location>
</feature>
<keyword evidence="3 5" id="KW-0863">Zinc-finger</keyword>
<dbReference type="GO" id="GO:0016579">
    <property type="term" value="P:protein deubiquitination"/>
    <property type="evidence" value="ECO:0007669"/>
    <property type="project" value="InterPro"/>
</dbReference>
<protein>
    <recommendedName>
        <fullName evidence="11">Ubiquitinyl hydrolase 1</fullName>
    </recommendedName>
</protein>
<feature type="region of interest" description="Disordered" evidence="6">
    <location>
        <begin position="28"/>
        <end position="50"/>
    </location>
</feature>
<keyword evidence="10" id="KW-1185">Reference proteome</keyword>
<gene>
    <name evidence="9" type="ORF">TRITD_7Av1G260490</name>
</gene>
<evidence type="ECO:0008006" key="11">
    <source>
        <dbReference type="Google" id="ProtNLM"/>
    </source>
</evidence>
<dbReference type="GO" id="GO:0005634">
    <property type="term" value="C:nucleus"/>
    <property type="evidence" value="ECO:0007669"/>
    <property type="project" value="TreeGrafter"/>
</dbReference>
<dbReference type="Gene3D" id="3.90.70.10">
    <property type="entry name" value="Cysteine proteinases"/>
    <property type="match status" value="1"/>
</dbReference>
<dbReference type="CDD" id="cd02661">
    <property type="entry name" value="Peptidase_C19E"/>
    <property type="match status" value="1"/>
</dbReference>
<dbReference type="AlphaFoldDB" id="A0A9R1BUQ0"/>
<feature type="compositionally biased region" description="Polar residues" evidence="6">
    <location>
        <begin position="779"/>
        <end position="788"/>
    </location>
</feature>
<comment type="similarity">
    <text evidence="1">Belongs to the peptidase C19 family.</text>
</comment>
<dbReference type="Pfam" id="PF00443">
    <property type="entry name" value="UCH"/>
    <property type="match status" value="1"/>
</dbReference>
<sequence length="1101" mass="120570">MDPIRPCLEDSLASWHLPSPSLVPERSWRQWTHRAEEQSRDDSTPVASLPRNPPSLDFDFPAVIQAALVGFVLLAAAAAALRRAASRYFLVDAAGFAAAYEDHHHHIAPAYAMPPQGDQQPPPSSPLGQGGQLQAAAPELGPCAQCGAAGTKKCSGCKRMRYCSGECQSKHWQSDHKFKCKQMKLLDPIDKLPCGVEANSKKSPVSGHRGISLVPGHRKLNKVIYPYDDFLKLYNWKCNDSKYSDFLTCGLVNCGNSCFANVVLQCLSYTRPLVAYLLGKDHYRQCAIRHEDWCFLCELQSHIQRAFDSVHPFAPTNILSHLPNIGGNLGFGRQEDAHEFMRFAIDKMQSACLDEFGGEKVVDHSTQETTVIQHIFGGRLQSQVQCTACGMVSNRYENMMDLTVEIHGDAESLEKCLDQFTAIEWLDGDNKYKCDGCNDYVKARKHLTVHQAPNILTITLKRFQSGRFGKLNKKVTFPTKLDLTPYMSTTDGTDQYDLYAVVVHLDMLNASFFGHYICYIKHYRGRWLKLDDCKGMAVDEEEVHAQGAYMLLYSRRTARPVPLLPVKEPIKQEKQCKVPPLNGQNHLIPEDVSLKCESLSKPSEDLREDSESSNDSLHRMDTVDQVSDLDLHMNIERDKFVTNESIHQPISSALHVLEEDTRDSGSLLEGNNTMRADQFGNYACESSSVNSSEEECKEPAPGIDSVDYMDIDMEAGTEVETQNVQQQPILGDSVGVIGNKTSVPTFENCMAGKPKPLFSIGFLDKPSRKKSDSREECQNGGSMAVSSQKIDGHCNEHLSRPEQGLIANSLGGSPSSANGSVHCNGDVFVTPSNGVLVNGDTQSDNYSLDAAKRDVPSVRGFNPRPYRSPSSSNPNRNNTSKGEMSFFPRGFLANPRSGEKAVKVDDGLPFSNGNGKPSSSSSVNGNGISNTNSSPRSTTGGMGMSPGFLAKRSRESAAASFMGDLQSSNTSREQEHVGAAALLPDKIQERRSSYCTTNGIDAQHGAASVHDVSGHSDENGHAFVGTKKGIHGEKNGSNGTLDMHDSSCQMDENGHGVLDIKDVVFREQNVSNGTLDTHGMGSEDADHVVKSPAAPAHDGLR</sequence>
<feature type="region of interest" description="Disordered" evidence="6">
    <location>
        <begin position="1071"/>
        <end position="1101"/>
    </location>
</feature>
<evidence type="ECO:0000259" key="8">
    <source>
        <dbReference type="PROSITE" id="PS50865"/>
    </source>
</evidence>
<evidence type="ECO:0000256" key="2">
    <source>
        <dbReference type="ARBA" id="ARBA00022723"/>
    </source>
</evidence>
<dbReference type="SUPFAM" id="SSF54001">
    <property type="entry name" value="Cysteine proteinases"/>
    <property type="match status" value="1"/>
</dbReference>
<feature type="compositionally biased region" description="Basic and acidic residues" evidence="6">
    <location>
        <begin position="897"/>
        <end position="906"/>
    </location>
</feature>
<evidence type="ECO:0000256" key="3">
    <source>
        <dbReference type="ARBA" id="ARBA00022771"/>
    </source>
</evidence>
<dbReference type="GO" id="GO:0008270">
    <property type="term" value="F:zinc ion binding"/>
    <property type="evidence" value="ECO:0007669"/>
    <property type="project" value="UniProtKB-KW"/>
</dbReference>
<dbReference type="PANTHER" id="PTHR24006">
    <property type="entry name" value="UBIQUITIN CARBOXYL-TERMINAL HYDROLASE"/>
    <property type="match status" value="1"/>
</dbReference>
<dbReference type="PROSITE" id="PS00972">
    <property type="entry name" value="USP_1"/>
    <property type="match status" value="1"/>
</dbReference>
<name>A0A9R1BUQ0_TRITD</name>
<dbReference type="InterPro" id="IPR002893">
    <property type="entry name" value="Znf_MYND"/>
</dbReference>
<feature type="compositionally biased region" description="Basic and acidic residues" evidence="6">
    <location>
        <begin position="766"/>
        <end position="777"/>
    </location>
</feature>
<dbReference type="InterPro" id="IPR028889">
    <property type="entry name" value="USP"/>
</dbReference>
<evidence type="ECO:0000256" key="5">
    <source>
        <dbReference type="PROSITE-ProRule" id="PRU00134"/>
    </source>
</evidence>
<feature type="compositionally biased region" description="Low complexity" evidence="6">
    <location>
        <begin position="911"/>
        <end position="934"/>
    </location>
</feature>
<dbReference type="Gene3D" id="6.10.140.2220">
    <property type="match status" value="1"/>
</dbReference>
<dbReference type="FunFam" id="3.90.70.10:FF:000026">
    <property type="entry name" value="Ubiquitin carboxyl-terminal hydrolase 15"/>
    <property type="match status" value="1"/>
</dbReference>
<dbReference type="InterPro" id="IPR050164">
    <property type="entry name" value="Peptidase_C19"/>
</dbReference>
<feature type="domain" description="USP" evidence="7">
    <location>
        <begin position="249"/>
        <end position="556"/>
    </location>
</feature>
<dbReference type="EMBL" id="LT934123">
    <property type="protein sequence ID" value="VAI80668.1"/>
    <property type="molecule type" value="Genomic_DNA"/>
</dbReference>
<dbReference type="GO" id="GO:0005829">
    <property type="term" value="C:cytosol"/>
    <property type="evidence" value="ECO:0007669"/>
    <property type="project" value="TreeGrafter"/>
</dbReference>
<evidence type="ECO:0000313" key="10">
    <source>
        <dbReference type="Proteomes" id="UP000324705"/>
    </source>
</evidence>